<feature type="transmembrane region" description="Helical" evidence="15">
    <location>
        <begin position="401"/>
        <end position="420"/>
    </location>
</feature>
<evidence type="ECO:0000256" key="6">
    <source>
        <dbReference type="ARBA" id="ARBA00022676"/>
    </source>
</evidence>
<reference evidence="17 18" key="1">
    <citation type="journal article" date="2019" name="Int. J. Syst. Evol. Microbiol.">
        <title>The Global Catalogue of Microorganisms (GCM) 10K type strain sequencing project: providing services to taxonomists for standard genome sequencing and annotation.</title>
        <authorList>
            <consortium name="The Broad Institute Genomics Platform"/>
            <consortium name="The Broad Institute Genome Sequencing Center for Infectious Disease"/>
            <person name="Wu L."/>
            <person name="Ma J."/>
        </authorList>
    </citation>
    <scope>NUCLEOTIDE SEQUENCE [LARGE SCALE GENOMIC DNA]</scope>
    <source>
        <strain evidence="17 18">JCM 15481</strain>
    </source>
</reference>
<dbReference type="InterPro" id="IPR001173">
    <property type="entry name" value="Glyco_trans_2-like"/>
</dbReference>
<keyword evidence="6" id="KW-0328">Glycosyltransferase</keyword>
<feature type="transmembrane region" description="Helical" evidence="15">
    <location>
        <begin position="28"/>
        <end position="49"/>
    </location>
</feature>
<comment type="pathway">
    <text evidence="2">Glycan biosynthesis; hyaluronan biosynthesis.</text>
</comment>
<feature type="transmembrane region" description="Helical" evidence="15">
    <location>
        <begin position="441"/>
        <end position="462"/>
    </location>
</feature>
<keyword evidence="8 15" id="KW-0472">Membrane</keyword>
<evidence type="ECO:0000256" key="2">
    <source>
        <dbReference type="ARBA" id="ARBA00004698"/>
    </source>
</evidence>
<proteinExistence type="inferred from homology"/>
<dbReference type="CDD" id="cd06423">
    <property type="entry name" value="CESA_like"/>
    <property type="match status" value="1"/>
</dbReference>
<comment type="catalytic activity">
    <reaction evidence="13">
        <text>[hyaluronan](n) + UDP-N-acetyl-alpha-D-glucosamine = N-acetyl-beta-D-glucosaminyl-(1-&gt;4)-[hyaluronan](n) + UDP + H(+)</text>
        <dbReference type="Rhea" id="RHEA:20465"/>
        <dbReference type="Rhea" id="RHEA-COMP:12583"/>
        <dbReference type="Rhea" id="RHEA-COMP:12585"/>
        <dbReference type="ChEBI" id="CHEBI:15378"/>
        <dbReference type="ChEBI" id="CHEBI:57705"/>
        <dbReference type="ChEBI" id="CHEBI:58223"/>
        <dbReference type="ChEBI" id="CHEBI:132153"/>
        <dbReference type="ChEBI" id="CHEBI:132154"/>
        <dbReference type="EC" id="2.4.1.212"/>
    </reaction>
</comment>
<evidence type="ECO:0000313" key="18">
    <source>
        <dbReference type="Proteomes" id="UP001500443"/>
    </source>
</evidence>
<evidence type="ECO:0000256" key="7">
    <source>
        <dbReference type="ARBA" id="ARBA00022679"/>
    </source>
</evidence>
<dbReference type="Gene3D" id="3.90.550.10">
    <property type="entry name" value="Spore Coat Polysaccharide Biosynthesis Protein SpsA, Chain A"/>
    <property type="match status" value="1"/>
</dbReference>
<evidence type="ECO:0000256" key="5">
    <source>
        <dbReference type="ARBA" id="ARBA00022475"/>
    </source>
</evidence>
<dbReference type="Pfam" id="PF00535">
    <property type="entry name" value="Glycos_transf_2"/>
    <property type="match status" value="1"/>
</dbReference>
<evidence type="ECO:0000256" key="14">
    <source>
        <dbReference type="ARBA" id="ARBA00048168"/>
    </source>
</evidence>
<gene>
    <name evidence="17" type="ORF">GCM10009802_65040</name>
</gene>
<comment type="caution">
    <text evidence="17">The sequence shown here is derived from an EMBL/GenBank/DDBJ whole genome shotgun (WGS) entry which is preliminary data.</text>
</comment>
<evidence type="ECO:0000256" key="12">
    <source>
        <dbReference type="ARBA" id="ARBA00043237"/>
    </source>
</evidence>
<keyword evidence="15" id="KW-0812">Transmembrane</keyword>
<evidence type="ECO:0000256" key="10">
    <source>
        <dbReference type="ARBA" id="ARBA00040508"/>
    </source>
</evidence>
<comment type="similarity">
    <text evidence="3">Belongs to the NodC/HAS family.</text>
</comment>
<evidence type="ECO:0000256" key="13">
    <source>
        <dbReference type="ARBA" id="ARBA00047709"/>
    </source>
</evidence>
<organism evidence="17 18">
    <name type="scientific">Streptomyces synnematoformans</name>
    <dbReference type="NCBI Taxonomy" id="415721"/>
    <lineage>
        <taxon>Bacteria</taxon>
        <taxon>Bacillati</taxon>
        <taxon>Actinomycetota</taxon>
        <taxon>Actinomycetes</taxon>
        <taxon>Kitasatosporales</taxon>
        <taxon>Streptomycetaceae</taxon>
        <taxon>Streptomyces</taxon>
    </lineage>
</organism>
<protein>
    <recommendedName>
        <fullName evidence="10">Hyaluronan synthase</fullName>
        <ecNumber evidence="4">2.4.1.212</ecNumber>
    </recommendedName>
    <alternativeName>
        <fullName evidence="12">Hyaluronate synthase</fullName>
    </alternativeName>
    <alternativeName>
        <fullName evidence="11">Hyaluronic acid synthase</fullName>
    </alternativeName>
</protein>
<feature type="domain" description="Glycosyltransferase 2-like" evidence="16">
    <location>
        <begin position="105"/>
        <end position="270"/>
    </location>
</feature>
<comment type="subcellular location">
    <subcellularLocation>
        <location evidence="1">Cell membrane</location>
    </subcellularLocation>
</comment>
<dbReference type="RefSeq" id="WP_344295423.1">
    <property type="nucleotide sequence ID" value="NZ_BAAAPF010000468.1"/>
</dbReference>
<comment type="catalytic activity">
    <reaction evidence="14">
        <text>N-acetyl-beta-D-glucosaminyl-(1-&gt;4)-[hyaluronan](n) + UDP-alpha-D-glucuronate = [hyaluronan](n+1) + UDP + H(+)</text>
        <dbReference type="Rhea" id="RHEA:12528"/>
        <dbReference type="Rhea" id="RHEA-COMP:12585"/>
        <dbReference type="Rhea" id="RHEA-COMP:12587"/>
        <dbReference type="ChEBI" id="CHEBI:15378"/>
        <dbReference type="ChEBI" id="CHEBI:58052"/>
        <dbReference type="ChEBI" id="CHEBI:58223"/>
        <dbReference type="ChEBI" id="CHEBI:132153"/>
        <dbReference type="ChEBI" id="CHEBI:132154"/>
        <dbReference type="EC" id="2.4.1.212"/>
    </reaction>
</comment>
<keyword evidence="18" id="KW-1185">Reference proteome</keyword>
<keyword evidence="5" id="KW-1003">Cell membrane</keyword>
<comment type="function">
    <text evidence="9">Glycosaminoglycan synthesis. The hyaluronic acid capsule is involved in the pathogenicity of group A Streptococci; it may be the major virulence determinant.</text>
</comment>
<dbReference type="EMBL" id="BAAAPF010000468">
    <property type="protein sequence ID" value="GAA1510546.1"/>
    <property type="molecule type" value="Genomic_DNA"/>
</dbReference>
<dbReference type="SUPFAM" id="SSF53448">
    <property type="entry name" value="Nucleotide-diphospho-sugar transferases"/>
    <property type="match status" value="1"/>
</dbReference>
<feature type="transmembrane region" description="Helical" evidence="15">
    <location>
        <begin position="359"/>
        <end position="381"/>
    </location>
</feature>
<name>A0ABN2A439_9ACTN</name>
<keyword evidence="7" id="KW-0808">Transferase</keyword>
<evidence type="ECO:0000256" key="1">
    <source>
        <dbReference type="ARBA" id="ARBA00004236"/>
    </source>
</evidence>
<dbReference type="Proteomes" id="UP001500443">
    <property type="component" value="Unassembled WGS sequence"/>
</dbReference>
<evidence type="ECO:0000256" key="3">
    <source>
        <dbReference type="ARBA" id="ARBA00006782"/>
    </source>
</evidence>
<feature type="transmembrane region" description="Helical" evidence="15">
    <location>
        <begin position="55"/>
        <end position="76"/>
    </location>
</feature>
<accession>A0ABN2A439</accession>
<evidence type="ECO:0000256" key="15">
    <source>
        <dbReference type="SAM" id="Phobius"/>
    </source>
</evidence>
<dbReference type="InterPro" id="IPR029044">
    <property type="entry name" value="Nucleotide-diphossugar_trans"/>
</dbReference>
<dbReference type="EC" id="2.4.1.212" evidence="4"/>
<evidence type="ECO:0000259" key="16">
    <source>
        <dbReference type="Pfam" id="PF00535"/>
    </source>
</evidence>
<dbReference type="PANTHER" id="PTHR22913">
    <property type="entry name" value="HYALURONAN SYNTHASE"/>
    <property type="match status" value="1"/>
</dbReference>
<keyword evidence="15" id="KW-1133">Transmembrane helix</keyword>
<evidence type="ECO:0000313" key="17">
    <source>
        <dbReference type="EMBL" id="GAA1510546.1"/>
    </source>
</evidence>
<evidence type="ECO:0000256" key="4">
    <source>
        <dbReference type="ARBA" id="ARBA00012207"/>
    </source>
</evidence>
<dbReference type="PANTHER" id="PTHR22913:SF12">
    <property type="entry name" value="MANNURONAN SYNTHASE"/>
    <property type="match status" value="1"/>
</dbReference>
<sequence>MKATTRPATATARPAPADPGVRHALRRLITLLALTPLLVLLAARAPGLIRAPLLLGYGFLVLAGTTAMLFIAYVHYEDPAEGTLRRRPRNAAGFPALPAHPRVSFLLAVKDEEDRIEACVRSMVVDDHPDTQVIVVDDASTDRTPAILRALAAELPVRVVRLDTNVGKKRALVRAAALADGAVLAFTDSDCVLAPDALSRCVAALVAHPELGAVGGHARALNADDTLLTRVQDVWYEGQFRIGKAAEAVFGAVTCISGPLAVFRRDAVYNYLPAWADDRFLGRDFRFATDRQLTGYVLGQRRLGRRLKERHADSPFVTAADHPELPWRTGYVRSATVHTTVPARLRPFLRQQVRWKKSFIRNIFFTGTFIWRCGPGAAVLYYGHVLWVLVAPVMAVRHLVWAPLTGAAVLTLLYLAGILLKGAVWGAAFRLDHPGSTRWRYRPLMSLLSATLLSWLLAWSLLTIRRGVWSRSAT</sequence>
<evidence type="ECO:0000256" key="11">
    <source>
        <dbReference type="ARBA" id="ARBA00042148"/>
    </source>
</evidence>
<evidence type="ECO:0000256" key="9">
    <source>
        <dbReference type="ARBA" id="ARBA00037408"/>
    </source>
</evidence>
<evidence type="ECO:0000256" key="8">
    <source>
        <dbReference type="ARBA" id="ARBA00023136"/>
    </source>
</evidence>